<reference evidence="2" key="1">
    <citation type="submission" date="2020-05" db="EMBL/GenBank/DDBJ databases">
        <title>Frigoriglobus tundricola gen. nov., sp. nov., a psychrotolerant cellulolytic planctomycete of the family Gemmataceae with two divergent copies of 16S rRNA gene.</title>
        <authorList>
            <person name="Kulichevskaya I.S."/>
            <person name="Ivanova A.A."/>
            <person name="Naumoff D.G."/>
            <person name="Beletsky A.V."/>
            <person name="Rijpstra W.I.C."/>
            <person name="Sinninghe Damste J.S."/>
            <person name="Mardanov A.V."/>
            <person name="Ravin N.V."/>
            <person name="Dedysh S.N."/>
        </authorList>
    </citation>
    <scope>NUCLEOTIDE SEQUENCE [LARGE SCALE GENOMIC DNA]</scope>
    <source>
        <strain evidence="2">PL17</strain>
    </source>
</reference>
<evidence type="ECO:0000313" key="1">
    <source>
        <dbReference type="EMBL" id="QJX00145.1"/>
    </source>
</evidence>
<keyword evidence="2" id="KW-1185">Reference proteome</keyword>
<proteinExistence type="predicted"/>
<organism evidence="1 2">
    <name type="scientific">Frigoriglobus tundricola</name>
    <dbReference type="NCBI Taxonomy" id="2774151"/>
    <lineage>
        <taxon>Bacteria</taxon>
        <taxon>Pseudomonadati</taxon>
        <taxon>Planctomycetota</taxon>
        <taxon>Planctomycetia</taxon>
        <taxon>Gemmatales</taxon>
        <taxon>Gemmataceae</taxon>
        <taxon>Frigoriglobus</taxon>
    </lineage>
</organism>
<dbReference type="EMBL" id="CP053452">
    <property type="protein sequence ID" value="QJX00145.1"/>
    <property type="molecule type" value="Genomic_DNA"/>
</dbReference>
<protein>
    <submittedName>
        <fullName evidence="1">Uncharacterized protein</fullName>
    </submittedName>
</protein>
<name>A0A6M5Z361_9BACT</name>
<dbReference type="AlphaFoldDB" id="A0A6M5Z361"/>
<dbReference type="Proteomes" id="UP000503447">
    <property type="component" value="Chromosome"/>
</dbReference>
<dbReference type="KEGG" id="ftj:FTUN_7769"/>
<evidence type="ECO:0000313" key="2">
    <source>
        <dbReference type="Proteomes" id="UP000503447"/>
    </source>
</evidence>
<accession>A0A6M5Z361</accession>
<gene>
    <name evidence="1" type="ORF">FTUN_7769</name>
</gene>
<sequence>MDAPLPHSDTHTRAGFVSLPDPRRIELLLDALKAAIAVPGEHRLFRAGKLPGLFAARAGLAAEAALQAVRDGLLETARTETKGKLVTEWVRATPRAVLFVTEHDSTRSILRELKDVLNATRAGVPAFLADTKAELAALSAAFEARATAMLTRLDDLAKRCEAALRRAETTGSAVTEPVARVVPWAIDALEYLDRRGTSGATGTCPLSELFHAVCLNSPDLTLPAFHDGIKRLHDVRAVRLMPAAEMDEPEYAVVVDGKLMYLVDR</sequence>